<dbReference type="FunFam" id="3.40.50.720:FF:000084">
    <property type="entry name" value="Short-chain dehydrogenase reductase"/>
    <property type="match status" value="1"/>
</dbReference>
<organism evidence="3 4">
    <name type="scientific">Cereibacter sphaeroides</name>
    <name type="common">Rhodobacter sphaeroides</name>
    <dbReference type="NCBI Taxonomy" id="1063"/>
    <lineage>
        <taxon>Bacteria</taxon>
        <taxon>Pseudomonadati</taxon>
        <taxon>Pseudomonadota</taxon>
        <taxon>Alphaproteobacteria</taxon>
        <taxon>Rhodobacterales</taxon>
        <taxon>Paracoccaceae</taxon>
        <taxon>Cereibacter</taxon>
    </lineage>
</organism>
<evidence type="ECO:0000313" key="3">
    <source>
        <dbReference type="EMBL" id="RHZ96030.1"/>
    </source>
</evidence>
<dbReference type="RefSeq" id="WP_118999792.1">
    <property type="nucleotide sequence ID" value="NZ_QWGP01000006.1"/>
</dbReference>
<dbReference type="EMBL" id="QWGP01000006">
    <property type="protein sequence ID" value="RHZ96030.1"/>
    <property type="molecule type" value="Genomic_DNA"/>
</dbReference>
<dbReference type="InterPro" id="IPR036291">
    <property type="entry name" value="NAD(P)-bd_dom_sf"/>
</dbReference>
<comment type="similarity">
    <text evidence="1">Belongs to the short-chain dehydrogenases/reductases (SDR) family.</text>
</comment>
<dbReference type="AlphaFoldDB" id="A0AAX1UMK8"/>
<accession>A0AAX1UMK8</accession>
<evidence type="ECO:0000256" key="2">
    <source>
        <dbReference type="ARBA" id="ARBA00023002"/>
    </source>
</evidence>
<sequence length="254" mass="26316">MDYRTVFRLDGACAAVTGAGSGIGLEICRAFAASGARLILIDRESAALDRAAEELGAAVAARIVADVTDAEAMTAAAAAAEAVAPVSILVNSAGIARLHDALETDDATWRQVMAVNVDGMFWASRAFGRAMVERGAGAIVNLGSMSGTIVNRPQFASSYMASKGAVHQLTRALAAEWAGRGVRVNALAPGYVATEMTLKMRERPELFGTWVDMTPMGRCGEPSEIAAAALFLASPAASYVTGAILAVDGGYTVW</sequence>
<dbReference type="SUPFAM" id="SSF51735">
    <property type="entry name" value="NAD(P)-binding Rossmann-fold domains"/>
    <property type="match status" value="1"/>
</dbReference>
<dbReference type="Proteomes" id="UP000266305">
    <property type="component" value="Unassembled WGS sequence"/>
</dbReference>
<dbReference type="GO" id="GO:0016616">
    <property type="term" value="F:oxidoreductase activity, acting on the CH-OH group of donors, NAD or NADP as acceptor"/>
    <property type="evidence" value="ECO:0007669"/>
    <property type="project" value="TreeGrafter"/>
</dbReference>
<keyword evidence="2" id="KW-0560">Oxidoreductase</keyword>
<reference evidence="3 4" key="1">
    <citation type="submission" date="2018-08" db="EMBL/GenBank/DDBJ databases">
        <title>Draft genome sequence of Rhodobacter sphaeroides FY.</title>
        <authorList>
            <person name="Rayyan A."/>
            <person name="Meyer T.E."/>
            <person name="Kyndt J.A."/>
        </authorList>
    </citation>
    <scope>NUCLEOTIDE SEQUENCE [LARGE SCALE GENOMIC DNA]</scope>
    <source>
        <strain evidence="3 4">FY</strain>
    </source>
</reference>
<gene>
    <name evidence="3" type="ORF">D1114_07850</name>
</gene>
<dbReference type="Pfam" id="PF13561">
    <property type="entry name" value="adh_short_C2"/>
    <property type="match status" value="1"/>
</dbReference>
<dbReference type="NCBIfam" id="NF005559">
    <property type="entry name" value="PRK07231.1"/>
    <property type="match status" value="1"/>
</dbReference>
<dbReference type="PANTHER" id="PTHR42760">
    <property type="entry name" value="SHORT-CHAIN DEHYDROGENASES/REDUCTASES FAMILY MEMBER"/>
    <property type="match status" value="1"/>
</dbReference>
<evidence type="ECO:0000313" key="4">
    <source>
        <dbReference type="Proteomes" id="UP000266305"/>
    </source>
</evidence>
<dbReference type="InterPro" id="IPR002347">
    <property type="entry name" value="SDR_fam"/>
</dbReference>
<name>A0AAX1UMK8_CERSP</name>
<protein>
    <submittedName>
        <fullName evidence="3">SDR family oxidoreductase</fullName>
    </submittedName>
</protein>
<dbReference type="PRINTS" id="PR00080">
    <property type="entry name" value="SDRFAMILY"/>
</dbReference>
<dbReference type="Gene3D" id="3.40.50.720">
    <property type="entry name" value="NAD(P)-binding Rossmann-like Domain"/>
    <property type="match status" value="1"/>
</dbReference>
<comment type="caution">
    <text evidence="3">The sequence shown here is derived from an EMBL/GenBank/DDBJ whole genome shotgun (WGS) entry which is preliminary data.</text>
</comment>
<evidence type="ECO:0000256" key="1">
    <source>
        <dbReference type="ARBA" id="ARBA00006484"/>
    </source>
</evidence>
<proteinExistence type="inferred from homology"/>
<dbReference type="PRINTS" id="PR00081">
    <property type="entry name" value="GDHRDH"/>
</dbReference>
<dbReference type="PANTHER" id="PTHR42760:SF115">
    <property type="entry name" value="3-OXOACYL-[ACYL-CARRIER-PROTEIN] REDUCTASE FABG"/>
    <property type="match status" value="1"/>
</dbReference>